<proteinExistence type="predicted"/>
<dbReference type="EMBL" id="JABMOJ010000297">
    <property type="protein sequence ID" value="NQV65278.1"/>
    <property type="molecule type" value="Genomic_DNA"/>
</dbReference>
<sequence>MNIGVIGIAGAWSTESLSASLARKGAGGQVIQLNEISYDLASGDVCSKQQNLNEFDGFIIKKMGADYSANLLDQLELLELLERRGVRFFSSPAMIRRMISRLGCTLRLLDNSIAMPPTFVTEDVDAAVRWVESQGPVILKPLYSTKARGMELLHDGALARQHFNALQVRGEKIIYLQKHYDLSGTDYGLVFMGGEYIGAYARVGDGSTWHTTTREGGKYEAFTPSPELIELATRAQAPFGLDFTSVDIAVTKELGPVVFEVSAFGSYNGLYESSGIDSPDLFTDYAIKKLTE</sequence>
<keyword evidence="1" id="KW-0464">Manganese</keyword>
<keyword evidence="2" id="KW-0067">ATP-binding</keyword>
<dbReference type="PANTHER" id="PTHR21621">
    <property type="entry name" value="RIBOSOMAL PROTEIN S6 MODIFICATION PROTEIN"/>
    <property type="match status" value="1"/>
</dbReference>
<evidence type="ECO:0000256" key="2">
    <source>
        <dbReference type="PROSITE-ProRule" id="PRU00409"/>
    </source>
</evidence>
<accession>A0A973A908</accession>
<dbReference type="InterPro" id="IPR013651">
    <property type="entry name" value="ATP-grasp_RimK-type"/>
</dbReference>
<dbReference type="GO" id="GO:0046872">
    <property type="term" value="F:metal ion binding"/>
    <property type="evidence" value="ECO:0007669"/>
    <property type="project" value="InterPro"/>
</dbReference>
<dbReference type="GO" id="GO:0016879">
    <property type="term" value="F:ligase activity, forming carbon-nitrogen bonds"/>
    <property type="evidence" value="ECO:0007669"/>
    <property type="project" value="TreeGrafter"/>
</dbReference>
<protein>
    <submittedName>
        <fullName evidence="4">GAK system ATP-grasp enzyme</fullName>
    </submittedName>
</protein>
<dbReference type="Gene3D" id="3.30.470.20">
    <property type="entry name" value="ATP-grasp fold, B domain"/>
    <property type="match status" value="1"/>
</dbReference>
<dbReference type="AlphaFoldDB" id="A0A973A908"/>
<dbReference type="PANTHER" id="PTHR21621:SF0">
    <property type="entry name" value="BETA-CITRYLGLUTAMATE SYNTHASE B-RELATED"/>
    <property type="match status" value="1"/>
</dbReference>
<dbReference type="GO" id="GO:0005737">
    <property type="term" value="C:cytoplasm"/>
    <property type="evidence" value="ECO:0007669"/>
    <property type="project" value="TreeGrafter"/>
</dbReference>
<dbReference type="NCBIfam" id="TIGR04356">
    <property type="entry name" value="grasp_GAK"/>
    <property type="match status" value="1"/>
</dbReference>
<dbReference type="SUPFAM" id="SSF56059">
    <property type="entry name" value="Glutathione synthetase ATP-binding domain-like"/>
    <property type="match status" value="1"/>
</dbReference>
<dbReference type="InterPro" id="IPR011761">
    <property type="entry name" value="ATP-grasp"/>
</dbReference>
<feature type="domain" description="ATP-grasp" evidence="3">
    <location>
        <begin position="105"/>
        <end position="287"/>
    </location>
</feature>
<evidence type="ECO:0000256" key="1">
    <source>
        <dbReference type="ARBA" id="ARBA00023211"/>
    </source>
</evidence>
<dbReference type="InterPro" id="IPR027592">
    <property type="entry name" value="ATP-grasp_GAK"/>
</dbReference>
<dbReference type="Gene3D" id="3.40.50.20">
    <property type="match status" value="1"/>
</dbReference>
<dbReference type="Pfam" id="PF08443">
    <property type="entry name" value="RimK"/>
    <property type="match status" value="1"/>
</dbReference>
<keyword evidence="2" id="KW-0547">Nucleotide-binding</keyword>
<evidence type="ECO:0000313" key="4">
    <source>
        <dbReference type="EMBL" id="NQV65278.1"/>
    </source>
</evidence>
<dbReference type="GO" id="GO:0005524">
    <property type="term" value="F:ATP binding"/>
    <property type="evidence" value="ECO:0007669"/>
    <property type="project" value="UniProtKB-UniRule"/>
</dbReference>
<name>A0A973A908_9GAMM</name>
<dbReference type="Proteomes" id="UP000754644">
    <property type="component" value="Unassembled WGS sequence"/>
</dbReference>
<dbReference type="PROSITE" id="PS50975">
    <property type="entry name" value="ATP_GRASP"/>
    <property type="match status" value="1"/>
</dbReference>
<gene>
    <name evidence="4" type="ORF">HQ497_07925</name>
</gene>
<evidence type="ECO:0000259" key="3">
    <source>
        <dbReference type="PROSITE" id="PS50975"/>
    </source>
</evidence>
<evidence type="ECO:0000313" key="5">
    <source>
        <dbReference type="Proteomes" id="UP000754644"/>
    </source>
</evidence>
<comment type="caution">
    <text evidence="4">The sequence shown here is derived from an EMBL/GenBank/DDBJ whole genome shotgun (WGS) entry which is preliminary data.</text>
</comment>
<reference evidence="4" key="1">
    <citation type="submission" date="2020-05" db="EMBL/GenBank/DDBJ databases">
        <title>Sulfur intermediates as new biogeochemical hubs in an aquatic model microbial ecosystem.</title>
        <authorList>
            <person name="Vigneron A."/>
        </authorList>
    </citation>
    <scope>NUCLEOTIDE SEQUENCE</scope>
    <source>
        <strain evidence="4">Bin.250</strain>
    </source>
</reference>
<organism evidence="4 5">
    <name type="scientific">SAR86 cluster bacterium</name>
    <dbReference type="NCBI Taxonomy" id="2030880"/>
    <lineage>
        <taxon>Bacteria</taxon>
        <taxon>Pseudomonadati</taxon>
        <taxon>Pseudomonadota</taxon>
        <taxon>Gammaproteobacteria</taxon>
        <taxon>SAR86 cluster</taxon>
    </lineage>
</organism>